<evidence type="ECO:0000313" key="2">
    <source>
        <dbReference type="WBParaSite" id="jg10713"/>
    </source>
</evidence>
<sequence length="81" mass="9335">MPICPNMPEIFATREWGSSMQLLLAAKLYKLVLFQPNDTPRFVPFLVDKNIETGAMESPVGWIRHQANHFDVAKFKMKENV</sequence>
<protein>
    <submittedName>
        <fullName evidence="2">Uncharacterized protein</fullName>
    </submittedName>
</protein>
<organism evidence="1 2">
    <name type="scientific">Ditylenchus dipsaci</name>
    <dbReference type="NCBI Taxonomy" id="166011"/>
    <lineage>
        <taxon>Eukaryota</taxon>
        <taxon>Metazoa</taxon>
        <taxon>Ecdysozoa</taxon>
        <taxon>Nematoda</taxon>
        <taxon>Chromadorea</taxon>
        <taxon>Rhabditida</taxon>
        <taxon>Tylenchina</taxon>
        <taxon>Tylenchomorpha</taxon>
        <taxon>Sphaerularioidea</taxon>
        <taxon>Anguinidae</taxon>
        <taxon>Anguininae</taxon>
        <taxon>Ditylenchus</taxon>
    </lineage>
</organism>
<dbReference type="WBParaSite" id="jg10713">
    <property type="protein sequence ID" value="jg10713"/>
    <property type="gene ID" value="jg10713"/>
</dbReference>
<proteinExistence type="predicted"/>
<name>A0A915CP63_9BILA</name>
<evidence type="ECO:0000313" key="1">
    <source>
        <dbReference type="Proteomes" id="UP000887574"/>
    </source>
</evidence>
<accession>A0A915CP63</accession>
<dbReference type="Proteomes" id="UP000887574">
    <property type="component" value="Unplaced"/>
</dbReference>
<dbReference type="AlphaFoldDB" id="A0A915CP63"/>
<keyword evidence="1" id="KW-1185">Reference proteome</keyword>
<reference evidence="2" key="1">
    <citation type="submission" date="2022-11" db="UniProtKB">
        <authorList>
            <consortium name="WormBaseParasite"/>
        </authorList>
    </citation>
    <scope>IDENTIFICATION</scope>
</reference>